<evidence type="ECO:0000313" key="2">
    <source>
        <dbReference type="Proteomes" id="UP000824201"/>
    </source>
</evidence>
<sequence length="82" mass="9616">MKKYYQDYEKVLTEVICNGCGKKIPVKNGVAAEDYISVEKMWGYFSDKDGEHHSWELCEQCYDRITSQFAVALERKIENELL</sequence>
<name>A0A9D1JCS7_9FIRM</name>
<proteinExistence type="predicted"/>
<dbReference type="AlphaFoldDB" id="A0A9D1JCS7"/>
<comment type="caution">
    <text evidence="1">The sequence shown here is derived from an EMBL/GenBank/DDBJ whole genome shotgun (WGS) entry which is preliminary data.</text>
</comment>
<accession>A0A9D1JCS7</accession>
<reference evidence="1" key="1">
    <citation type="submission" date="2020-10" db="EMBL/GenBank/DDBJ databases">
        <authorList>
            <person name="Gilroy R."/>
        </authorList>
    </citation>
    <scope>NUCLEOTIDE SEQUENCE</scope>
    <source>
        <strain evidence="1">ChiW13-3771</strain>
    </source>
</reference>
<organism evidence="1 2">
    <name type="scientific">Candidatus Fimimorpha faecalis</name>
    <dbReference type="NCBI Taxonomy" id="2840824"/>
    <lineage>
        <taxon>Bacteria</taxon>
        <taxon>Bacillati</taxon>
        <taxon>Bacillota</taxon>
        <taxon>Clostridia</taxon>
        <taxon>Eubacteriales</taxon>
        <taxon>Candidatus Fimimorpha</taxon>
    </lineage>
</organism>
<evidence type="ECO:0000313" key="1">
    <source>
        <dbReference type="EMBL" id="HIR87811.1"/>
    </source>
</evidence>
<protein>
    <submittedName>
        <fullName evidence="1">Uncharacterized protein</fullName>
    </submittedName>
</protein>
<reference evidence="1" key="2">
    <citation type="journal article" date="2021" name="PeerJ">
        <title>Extensive microbial diversity within the chicken gut microbiome revealed by metagenomics and culture.</title>
        <authorList>
            <person name="Gilroy R."/>
            <person name="Ravi A."/>
            <person name="Getino M."/>
            <person name="Pursley I."/>
            <person name="Horton D.L."/>
            <person name="Alikhan N.F."/>
            <person name="Baker D."/>
            <person name="Gharbi K."/>
            <person name="Hall N."/>
            <person name="Watson M."/>
            <person name="Adriaenssens E.M."/>
            <person name="Foster-Nyarko E."/>
            <person name="Jarju S."/>
            <person name="Secka A."/>
            <person name="Antonio M."/>
            <person name="Oren A."/>
            <person name="Chaudhuri R.R."/>
            <person name="La Ragione R."/>
            <person name="Hildebrand F."/>
            <person name="Pallen M.J."/>
        </authorList>
    </citation>
    <scope>NUCLEOTIDE SEQUENCE</scope>
    <source>
        <strain evidence="1">ChiW13-3771</strain>
    </source>
</reference>
<dbReference type="EMBL" id="DVHN01000030">
    <property type="protein sequence ID" value="HIR87811.1"/>
    <property type="molecule type" value="Genomic_DNA"/>
</dbReference>
<gene>
    <name evidence="1" type="ORF">IAC96_02560</name>
</gene>
<dbReference type="Proteomes" id="UP000824201">
    <property type="component" value="Unassembled WGS sequence"/>
</dbReference>